<name>A0ABD0KF21_9CAEN</name>
<protein>
    <submittedName>
        <fullName evidence="1">Uncharacterized protein</fullName>
    </submittedName>
</protein>
<proteinExistence type="predicted"/>
<reference evidence="1 2" key="1">
    <citation type="journal article" date="2023" name="Sci. Data">
        <title>Genome assembly of the Korean intertidal mud-creeper Batillaria attramentaria.</title>
        <authorList>
            <person name="Patra A.K."/>
            <person name="Ho P.T."/>
            <person name="Jun S."/>
            <person name="Lee S.J."/>
            <person name="Kim Y."/>
            <person name="Won Y.J."/>
        </authorList>
    </citation>
    <scope>NUCLEOTIDE SEQUENCE [LARGE SCALE GENOMIC DNA]</scope>
    <source>
        <strain evidence="1">Wonlab-2016</strain>
    </source>
</reference>
<organism evidence="1 2">
    <name type="scientific">Batillaria attramentaria</name>
    <dbReference type="NCBI Taxonomy" id="370345"/>
    <lineage>
        <taxon>Eukaryota</taxon>
        <taxon>Metazoa</taxon>
        <taxon>Spiralia</taxon>
        <taxon>Lophotrochozoa</taxon>
        <taxon>Mollusca</taxon>
        <taxon>Gastropoda</taxon>
        <taxon>Caenogastropoda</taxon>
        <taxon>Sorbeoconcha</taxon>
        <taxon>Cerithioidea</taxon>
        <taxon>Batillariidae</taxon>
        <taxon>Batillaria</taxon>
    </lineage>
</organism>
<comment type="caution">
    <text evidence="1">The sequence shown here is derived from an EMBL/GenBank/DDBJ whole genome shotgun (WGS) entry which is preliminary data.</text>
</comment>
<keyword evidence="2" id="KW-1185">Reference proteome</keyword>
<evidence type="ECO:0000313" key="2">
    <source>
        <dbReference type="Proteomes" id="UP001519460"/>
    </source>
</evidence>
<gene>
    <name evidence="1" type="ORF">BaRGS_00023101</name>
</gene>
<accession>A0ABD0KF21</accession>
<dbReference type="AlphaFoldDB" id="A0ABD0KF21"/>
<dbReference type="EMBL" id="JACVVK020000191">
    <property type="protein sequence ID" value="KAK7485652.1"/>
    <property type="molecule type" value="Genomic_DNA"/>
</dbReference>
<evidence type="ECO:0000313" key="1">
    <source>
        <dbReference type="EMBL" id="KAK7485652.1"/>
    </source>
</evidence>
<sequence length="134" mass="15163">MYTFQQLVYKLCDNLVRGEPLTANTDGFDIAQGMRFILSGCRHCCFYMSPPVVPVPVLRVLEVRRLKSAKQFSALNPVRIRSRYRPTRGSSFSKTSSLLSGNLDILCKPAERRAVRLTVNTFTLLLFGSARVME</sequence>
<dbReference type="Proteomes" id="UP001519460">
    <property type="component" value="Unassembled WGS sequence"/>
</dbReference>